<dbReference type="PANTHER" id="PTHR11839:SF15">
    <property type="entry name" value="URIDINE DIPHOSPHATE GLUCOSE PYROPHOSPHATASE NUDT14"/>
    <property type="match status" value="1"/>
</dbReference>
<protein>
    <submittedName>
        <fullName evidence="3">Nudix hydrolase domain-containing protein</fullName>
    </submittedName>
</protein>
<reference evidence="3" key="1">
    <citation type="submission" date="2017-02" db="UniProtKB">
        <authorList>
            <consortium name="WormBaseParasite"/>
        </authorList>
    </citation>
    <scope>IDENTIFICATION</scope>
</reference>
<proteinExistence type="predicted"/>
<sequence length="169" mass="19213">MAENRGKANADIDWNKYPISIGETVELCAGPIDKPNLSEFAHMREEIIEQCGYDVKECDITFLKKFITGIGASGAHQLLFYAEIDETMRIDEDDGIRNGHTQKVFMTLPEAENYCEQKDVPSAPSLLYGNYLQVFMTLPEAENYCEQKDVPSAPSLLYGLQWFFNQLKQ</sequence>
<dbReference type="GO" id="GO:0019693">
    <property type="term" value="P:ribose phosphate metabolic process"/>
    <property type="evidence" value="ECO:0007669"/>
    <property type="project" value="TreeGrafter"/>
</dbReference>
<dbReference type="GO" id="GO:0008768">
    <property type="term" value="F:UDP-sugar diphosphatase activity"/>
    <property type="evidence" value="ECO:0007669"/>
    <property type="project" value="TreeGrafter"/>
</dbReference>
<organism evidence="2 3">
    <name type="scientific">Ascaris lumbricoides</name>
    <name type="common">Giant roundworm</name>
    <dbReference type="NCBI Taxonomy" id="6252"/>
    <lineage>
        <taxon>Eukaryota</taxon>
        <taxon>Metazoa</taxon>
        <taxon>Ecdysozoa</taxon>
        <taxon>Nematoda</taxon>
        <taxon>Chromadorea</taxon>
        <taxon>Rhabditida</taxon>
        <taxon>Spirurina</taxon>
        <taxon>Ascaridomorpha</taxon>
        <taxon>Ascaridoidea</taxon>
        <taxon>Ascarididae</taxon>
        <taxon>Ascaris</taxon>
    </lineage>
</organism>
<evidence type="ECO:0000256" key="1">
    <source>
        <dbReference type="ARBA" id="ARBA00022801"/>
    </source>
</evidence>
<dbReference type="PANTHER" id="PTHR11839">
    <property type="entry name" value="UDP/ADP-SUGAR PYROPHOSPHATASE"/>
    <property type="match status" value="1"/>
</dbReference>
<keyword evidence="2" id="KW-1185">Reference proteome</keyword>
<evidence type="ECO:0000313" key="2">
    <source>
        <dbReference type="Proteomes" id="UP000036681"/>
    </source>
</evidence>
<dbReference type="InterPro" id="IPR015797">
    <property type="entry name" value="NUDIX_hydrolase-like_dom_sf"/>
</dbReference>
<dbReference type="GO" id="GO:0006753">
    <property type="term" value="P:nucleoside phosphate metabolic process"/>
    <property type="evidence" value="ECO:0007669"/>
    <property type="project" value="TreeGrafter"/>
</dbReference>
<dbReference type="Proteomes" id="UP000036681">
    <property type="component" value="Unplaced"/>
</dbReference>
<dbReference type="Gene3D" id="3.90.79.10">
    <property type="entry name" value="Nucleoside Triphosphate Pyrophosphohydrolase"/>
    <property type="match status" value="1"/>
</dbReference>
<keyword evidence="1" id="KW-0378">Hydrolase</keyword>
<name>A0A0M3IR66_ASCLU</name>
<evidence type="ECO:0000313" key="3">
    <source>
        <dbReference type="WBParaSite" id="ALUE_0002124401-mRNA-1"/>
    </source>
</evidence>
<dbReference type="SUPFAM" id="SSF55811">
    <property type="entry name" value="Nudix"/>
    <property type="match status" value="1"/>
</dbReference>
<accession>A0A0M3IR66</accession>
<dbReference type="WBParaSite" id="ALUE_0002124401-mRNA-1">
    <property type="protein sequence ID" value="ALUE_0002124401-mRNA-1"/>
    <property type="gene ID" value="ALUE_0002124401"/>
</dbReference>
<dbReference type="AlphaFoldDB" id="A0A0M3IR66"/>